<evidence type="ECO:0000259" key="4">
    <source>
        <dbReference type="PROSITE" id="PS50893"/>
    </source>
</evidence>
<dbReference type="GO" id="GO:0005524">
    <property type="term" value="F:ATP binding"/>
    <property type="evidence" value="ECO:0007669"/>
    <property type="project" value="UniProtKB-KW"/>
</dbReference>
<dbReference type="GO" id="GO:0016887">
    <property type="term" value="F:ATP hydrolysis activity"/>
    <property type="evidence" value="ECO:0007669"/>
    <property type="project" value="InterPro"/>
</dbReference>
<dbReference type="InterPro" id="IPR027417">
    <property type="entry name" value="P-loop_NTPase"/>
</dbReference>
<dbReference type="Gene3D" id="3.40.50.300">
    <property type="entry name" value="P-loop containing nucleotide triphosphate hydrolases"/>
    <property type="match status" value="1"/>
</dbReference>
<comment type="caution">
    <text evidence="5">The sequence shown here is derived from an EMBL/GenBank/DDBJ whole genome shotgun (WGS) entry which is preliminary data.</text>
</comment>
<dbReference type="SMART" id="SM00382">
    <property type="entry name" value="AAA"/>
    <property type="match status" value="1"/>
</dbReference>
<keyword evidence="1" id="KW-0813">Transport</keyword>
<proteinExistence type="predicted"/>
<dbReference type="FunFam" id="3.40.50.300:FF:000421">
    <property type="entry name" value="Branched-chain amino acid ABC transporter ATP-binding protein"/>
    <property type="match status" value="1"/>
</dbReference>
<dbReference type="SUPFAM" id="SSF52540">
    <property type="entry name" value="P-loop containing nucleoside triphosphate hydrolases"/>
    <property type="match status" value="1"/>
</dbReference>
<protein>
    <submittedName>
        <fullName evidence="5">ABC transporter ATP-binding protein</fullName>
    </submittedName>
</protein>
<dbReference type="PROSITE" id="PS50893">
    <property type="entry name" value="ABC_TRANSPORTER_2"/>
    <property type="match status" value="1"/>
</dbReference>
<evidence type="ECO:0000313" key="6">
    <source>
        <dbReference type="Proteomes" id="UP000773614"/>
    </source>
</evidence>
<dbReference type="InterPro" id="IPR003593">
    <property type="entry name" value="AAA+_ATPase"/>
</dbReference>
<keyword evidence="6" id="KW-1185">Reference proteome</keyword>
<dbReference type="InterPro" id="IPR032823">
    <property type="entry name" value="BCA_ABC_TP_C"/>
</dbReference>
<sequence>MAATDNPILRVDGLQMRFGGLTALDNVSFTAGEGEVTAVIGPNGAGKTTLFNCITGMYRASAGRVSFAGQDISGFAPHRVARAGMARTFQNLALFPGLNVRDNLLVGAYRHGASGLIEGAVLGPRARREQAAAEDRAAEILEFLGIPELAEAMPGELPYGRQKQVEFGRVLMQDARMILLDEPMAGMSRPEKTLMVALIRNVRHRYGVSFLVVEHDMPVIMDISDHIVVLDFGRKIADGPPAKVQQDPAVIAAYLGSEEAGQAVFAGAA</sequence>
<organism evidence="5 6">
    <name type="scientific">Propylenella binzhouense</name>
    <dbReference type="NCBI Taxonomy" id="2555902"/>
    <lineage>
        <taxon>Bacteria</taxon>
        <taxon>Pseudomonadati</taxon>
        <taxon>Pseudomonadota</taxon>
        <taxon>Alphaproteobacteria</taxon>
        <taxon>Hyphomicrobiales</taxon>
        <taxon>Propylenellaceae</taxon>
        <taxon>Propylenella</taxon>
    </lineage>
</organism>
<dbReference type="Proteomes" id="UP000773614">
    <property type="component" value="Unassembled WGS sequence"/>
</dbReference>
<evidence type="ECO:0000313" key="5">
    <source>
        <dbReference type="EMBL" id="MYZ46914.1"/>
    </source>
</evidence>
<name>A0A964T266_9HYPH</name>
<dbReference type="AlphaFoldDB" id="A0A964T266"/>
<keyword evidence="2" id="KW-0547">Nucleotide-binding</keyword>
<gene>
    <name evidence="5" type="ORF">E4O86_04210</name>
</gene>
<evidence type="ECO:0000256" key="1">
    <source>
        <dbReference type="ARBA" id="ARBA00022448"/>
    </source>
</evidence>
<evidence type="ECO:0000256" key="3">
    <source>
        <dbReference type="ARBA" id="ARBA00022840"/>
    </source>
</evidence>
<feature type="domain" description="ABC transporter" evidence="4">
    <location>
        <begin position="9"/>
        <end position="257"/>
    </location>
</feature>
<accession>A0A964T266</accession>
<reference evidence="5" key="1">
    <citation type="submission" date="2019-03" db="EMBL/GenBank/DDBJ databases">
        <title>Afifella sp. nov., isolated from activated sludge.</title>
        <authorList>
            <person name="Li Q."/>
            <person name="Liu Y."/>
        </authorList>
    </citation>
    <scope>NUCLEOTIDE SEQUENCE</scope>
    <source>
        <strain evidence="5">L72</strain>
    </source>
</reference>
<dbReference type="Pfam" id="PF12399">
    <property type="entry name" value="BCA_ABC_TP_C"/>
    <property type="match status" value="1"/>
</dbReference>
<dbReference type="CDD" id="cd03219">
    <property type="entry name" value="ABC_Mj1267_LivG_branched"/>
    <property type="match status" value="1"/>
</dbReference>
<dbReference type="Pfam" id="PF00005">
    <property type="entry name" value="ABC_tran"/>
    <property type="match status" value="1"/>
</dbReference>
<dbReference type="InterPro" id="IPR051120">
    <property type="entry name" value="ABC_AA/LPS_Transport"/>
</dbReference>
<dbReference type="OrthoDB" id="9779872at2"/>
<dbReference type="EMBL" id="SPKJ01000007">
    <property type="protein sequence ID" value="MYZ46914.1"/>
    <property type="molecule type" value="Genomic_DNA"/>
</dbReference>
<dbReference type="PANTHER" id="PTHR45772">
    <property type="entry name" value="CONSERVED COMPONENT OF ABC TRANSPORTER FOR NATURAL AMINO ACIDS-RELATED"/>
    <property type="match status" value="1"/>
</dbReference>
<evidence type="ECO:0000256" key="2">
    <source>
        <dbReference type="ARBA" id="ARBA00022741"/>
    </source>
</evidence>
<dbReference type="GO" id="GO:0005886">
    <property type="term" value="C:plasma membrane"/>
    <property type="evidence" value="ECO:0007669"/>
    <property type="project" value="TreeGrafter"/>
</dbReference>
<keyword evidence="3 5" id="KW-0067">ATP-binding</keyword>
<dbReference type="InterPro" id="IPR003439">
    <property type="entry name" value="ABC_transporter-like_ATP-bd"/>
</dbReference>